<reference evidence="3" key="1">
    <citation type="submission" date="2019-11" db="EMBL/GenBank/DDBJ databases">
        <authorList>
            <person name="Jee S."/>
        </authorList>
    </citation>
    <scope>NUCLEOTIDE SEQUENCE [LARGE SCALE GENOMIC DNA]</scope>
    <source>
        <strain evidence="3">PZ1</strain>
    </source>
</reference>
<evidence type="ECO:0000256" key="1">
    <source>
        <dbReference type="SAM" id="Phobius"/>
    </source>
</evidence>
<evidence type="ECO:0000313" key="2">
    <source>
        <dbReference type="EMBL" id="QHQ23438.1"/>
    </source>
</evidence>
<name>A0AAP9IFW1_9GAMM</name>
<keyword evidence="1" id="KW-1133">Transmembrane helix</keyword>
<dbReference type="EMBL" id="CP046377">
    <property type="protein sequence ID" value="QHQ23438.1"/>
    <property type="molecule type" value="Genomic_DNA"/>
</dbReference>
<gene>
    <name evidence="2" type="ORF">GMX10_04620</name>
</gene>
<feature type="transmembrane region" description="Helical" evidence="1">
    <location>
        <begin position="12"/>
        <end position="34"/>
    </location>
</feature>
<accession>A0AAP9IFW1</accession>
<dbReference type="Proteomes" id="UP000464054">
    <property type="component" value="Chromosome"/>
</dbReference>
<dbReference type="RefSeq" id="WP_116164836.1">
    <property type="nucleotide sequence ID" value="NZ_CP046377.1"/>
</dbReference>
<keyword evidence="1" id="KW-0812">Transmembrane</keyword>
<sequence length="92" mass="10627">MTKKLIWEIIKLIASLCLFFISLFVLFSIIWSIINMKTSMATSEDIARVIKEYPCAKTEFEKILEKEPLLTSQAEDIGQKCQAIERQKNALE</sequence>
<protein>
    <submittedName>
        <fullName evidence="2">Uncharacterized protein</fullName>
    </submittedName>
</protein>
<evidence type="ECO:0000313" key="3">
    <source>
        <dbReference type="Proteomes" id="UP000464054"/>
    </source>
</evidence>
<proteinExistence type="predicted"/>
<organism evidence="2 3">
    <name type="scientific">Pectobacterium parvum</name>
    <dbReference type="NCBI Taxonomy" id="2778550"/>
    <lineage>
        <taxon>Bacteria</taxon>
        <taxon>Pseudomonadati</taxon>
        <taxon>Pseudomonadota</taxon>
        <taxon>Gammaproteobacteria</taxon>
        <taxon>Enterobacterales</taxon>
        <taxon>Pectobacteriaceae</taxon>
        <taxon>Pectobacterium</taxon>
    </lineage>
</organism>
<keyword evidence="1" id="KW-0472">Membrane</keyword>
<dbReference type="AlphaFoldDB" id="A0AAP9IFW1"/>